<sequence>MPLPIISFDASSTGSYFLLMVREAFDYPCLYSDSFEALADAFSNDLAKHCFQPLANLISADGLELWQVDCAEDTVHMAVLPTEGVEAFKVSWTEGFQADPEETRHFMPQLRRIQPTNAAPARSANARRTLAVEIVDLPAEPDIDIDRGISLLRSPYSDHTDNGTFFDFSRWPPVKLPLPGFAENADFARRWRHLHRDGERDIWTCMEPKGGGAPAFKLARIDDLQAWTPAWLCDGASIPGHDDGVKWMCGQAIHVCDKTDAHGKPAYEVLGLSAGASECWYGSRKELHVFPFGDAARCVIVDGDAHIAIAEGPITAADFLRLPKPLYDLAEGVIALGGETVVFFTGTKSHLRMHRLDFATMAHDTCLLKHFGHSGMARGTPYSTFGNLGVRQGHGDWWILNHKSNQFGKIDIALFWNAVTDETFVIGQGDIKLDQPTVIYQRGLGRYLAVRGESVALLPEFDALAGGREKVTLQWERA</sequence>
<accession>A0A411X158</accession>
<name>A0A411X158_9BURK</name>
<reference evidence="1" key="3">
    <citation type="submission" date="2022-12" db="EMBL/GenBank/DDBJ databases">
        <authorList>
            <person name="Sun Q."/>
            <person name="Kim S."/>
        </authorList>
    </citation>
    <scope>NUCLEOTIDE SEQUENCE</scope>
    <source>
        <strain evidence="1">KCTC 12343</strain>
    </source>
</reference>
<dbReference type="EMBL" id="BMWV01000024">
    <property type="protein sequence ID" value="GGY68474.1"/>
    <property type="molecule type" value="Genomic_DNA"/>
</dbReference>
<gene>
    <name evidence="2" type="ORF">EYF70_19080</name>
    <name evidence="1" type="ORF">GCM10007387_58200</name>
</gene>
<dbReference type="OrthoDB" id="6747903at2"/>
<organism evidence="1 4">
    <name type="scientific">Pseudoduganella albidiflava</name>
    <dbReference type="NCBI Taxonomy" id="321983"/>
    <lineage>
        <taxon>Bacteria</taxon>
        <taxon>Pseudomonadati</taxon>
        <taxon>Pseudomonadota</taxon>
        <taxon>Betaproteobacteria</taxon>
        <taxon>Burkholderiales</taxon>
        <taxon>Oxalobacteraceae</taxon>
        <taxon>Telluria group</taxon>
        <taxon>Pseudoduganella</taxon>
    </lineage>
</organism>
<reference evidence="1" key="1">
    <citation type="journal article" date="2014" name="Int. J. Syst. Evol. Microbiol.">
        <title>Complete genome sequence of Corynebacterium casei LMG S-19264T (=DSM 44701T), isolated from a smear-ripened cheese.</title>
        <authorList>
            <consortium name="US DOE Joint Genome Institute (JGI-PGF)"/>
            <person name="Walter F."/>
            <person name="Albersmeier A."/>
            <person name="Kalinowski J."/>
            <person name="Ruckert C."/>
        </authorList>
    </citation>
    <scope>NUCLEOTIDE SEQUENCE</scope>
    <source>
        <strain evidence="1">KCTC 12343</strain>
    </source>
</reference>
<evidence type="ECO:0000313" key="1">
    <source>
        <dbReference type="EMBL" id="GGY68474.1"/>
    </source>
</evidence>
<dbReference type="Proteomes" id="UP000292307">
    <property type="component" value="Chromosome"/>
</dbReference>
<keyword evidence="3" id="KW-1185">Reference proteome</keyword>
<dbReference type="AlphaFoldDB" id="A0A411X158"/>
<evidence type="ECO:0000313" key="4">
    <source>
        <dbReference type="Proteomes" id="UP000628442"/>
    </source>
</evidence>
<protein>
    <submittedName>
        <fullName evidence="1">Uncharacterized protein</fullName>
    </submittedName>
</protein>
<evidence type="ECO:0000313" key="2">
    <source>
        <dbReference type="EMBL" id="QBI02716.1"/>
    </source>
</evidence>
<dbReference type="RefSeq" id="WP_131146827.1">
    <property type="nucleotide sequence ID" value="NZ_BMWV01000024.1"/>
</dbReference>
<dbReference type="EMBL" id="CP036401">
    <property type="protein sequence ID" value="QBI02716.1"/>
    <property type="molecule type" value="Genomic_DNA"/>
</dbReference>
<proteinExistence type="predicted"/>
<dbReference type="Proteomes" id="UP000628442">
    <property type="component" value="Unassembled WGS sequence"/>
</dbReference>
<evidence type="ECO:0000313" key="3">
    <source>
        <dbReference type="Proteomes" id="UP000292307"/>
    </source>
</evidence>
<reference evidence="2 3" key="2">
    <citation type="submission" date="2019-02" db="EMBL/GenBank/DDBJ databases">
        <title>Draft Genome Sequences of Six Type Strains of the Genus Massilia.</title>
        <authorList>
            <person name="Miess H."/>
            <person name="Frediansyhah A."/>
            <person name="Gross H."/>
        </authorList>
    </citation>
    <scope>NUCLEOTIDE SEQUENCE [LARGE SCALE GENOMIC DNA]</scope>
    <source>
        <strain evidence="2 3">DSM 17472</strain>
    </source>
</reference>